<evidence type="ECO:0000259" key="11">
    <source>
        <dbReference type="PROSITE" id="PS50262"/>
    </source>
</evidence>
<dbReference type="InterPro" id="IPR050119">
    <property type="entry name" value="CCR1-9-like"/>
</dbReference>
<comment type="subcellular location">
    <subcellularLocation>
        <location evidence="1">Cell membrane</location>
        <topology evidence="1">Multi-pass membrane protein</topology>
    </subcellularLocation>
</comment>
<evidence type="ECO:0000256" key="7">
    <source>
        <dbReference type="ARBA" id="ARBA00023170"/>
    </source>
</evidence>
<evidence type="ECO:0000313" key="13">
    <source>
        <dbReference type="Proteomes" id="UP001434883"/>
    </source>
</evidence>
<gene>
    <name evidence="12" type="ORF">XENOCAPTIV_024745</name>
</gene>
<dbReference type="PROSITE" id="PS50262">
    <property type="entry name" value="G_PROTEIN_RECEP_F1_2"/>
    <property type="match status" value="1"/>
</dbReference>
<evidence type="ECO:0000256" key="3">
    <source>
        <dbReference type="ARBA" id="ARBA00022692"/>
    </source>
</evidence>
<dbReference type="PANTHER" id="PTHR10489">
    <property type="entry name" value="CELL ADHESION MOLECULE"/>
    <property type="match status" value="1"/>
</dbReference>
<evidence type="ECO:0000256" key="4">
    <source>
        <dbReference type="ARBA" id="ARBA00022989"/>
    </source>
</evidence>
<keyword evidence="13" id="KW-1185">Reference proteome</keyword>
<dbReference type="SUPFAM" id="SSF81321">
    <property type="entry name" value="Family A G protein-coupled receptor-like"/>
    <property type="match status" value="1"/>
</dbReference>
<dbReference type="InterPro" id="IPR000276">
    <property type="entry name" value="GPCR_Rhodpsn"/>
</dbReference>
<dbReference type="EMBL" id="JAHRIN010064664">
    <property type="protein sequence ID" value="MEQ2213967.1"/>
    <property type="molecule type" value="Genomic_DNA"/>
</dbReference>
<evidence type="ECO:0000256" key="5">
    <source>
        <dbReference type="ARBA" id="ARBA00023040"/>
    </source>
</evidence>
<feature type="transmembrane region" description="Helical" evidence="10">
    <location>
        <begin position="181"/>
        <end position="207"/>
    </location>
</feature>
<evidence type="ECO:0000256" key="2">
    <source>
        <dbReference type="ARBA" id="ARBA00022475"/>
    </source>
</evidence>
<evidence type="ECO:0000256" key="9">
    <source>
        <dbReference type="RuleBase" id="RU000688"/>
    </source>
</evidence>
<dbReference type="Pfam" id="PF00001">
    <property type="entry name" value="7tm_1"/>
    <property type="match status" value="1"/>
</dbReference>
<name>A0ABV0S340_9TELE</name>
<dbReference type="InterPro" id="IPR000355">
    <property type="entry name" value="Chemokine_rcpt"/>
</dbReference>
<feature type="transmembrane region" description="Helical" evidence="10">
    <location>
        <begin position="219"/>
        <end position="239"/>
    </location>
</feature>
<keyword evidence="4 10" id="KW-1133">Transmembrane helix</keyword>
<evidence type="ECO:0000256" key="8">
    <source>
        <dbReference type="ARBA" id="ARBA00023224"/>
    </source>
</evidence>
<keyword evidence="5 9" id="KW-0297">G-protein coupled receptor</keyword>
<reference evidence="12 13" key="1">
    <citation type="submission" date="2021-06" db="EMBL/GenBank/DDBJ databases">
        <authorList>
            <person name="Palmer J.M."/>
        </authorList>
    </citation>
    <scope>NUCLEOTIDE SEQUENCE [LARGE SCALE GENOMIC DNA]</scope>
    <source>
        <strain evidence="12 13">XC_2019</strain>
        <tissue evidence="12">Muscle</tissue>
    </source>
</reference>
<keyword evidence="3 9" id="KW-0812">Transmembrane</keyword>
<sequence length="332" mass="37998">MNYSDNLTNDEENSFIFPCQFYDFSTIAGVVFIMITIISVIGNILLMCVLFTYEKLNLVTKIFILNLACSDLIFTATLPFWAVYHLDHWIFGDFLCKFITAAYFTGLYSSIIVLTAMTVDRFFTVVLNNWPNNNLRKKQCAICACVVAWVVSIGTSVYDASKMEVYDDYYCEATPSDELGYYFQVALLFFVPFAIIIVCHCAIINTVLQATNRTRHKALTIVFCIVGAYIICWGPYNILLLIKSLYQPKACESVERLDIVYNICRILAFSHCCMNPLLFMLTQKLRNHLLCLLRCKVVGMRNRERATDQNMSGFQNVSTAHQSGVVLEEYNR</sequence>
<dbReference type="PRINTS" id="PR00237">
    <property type="entry name" value="GPCRRHODOPSN"/>
</dbReference>
<feature type="transmembrane region" description="Helical" evidence="10">
    <location>
        <begin position="27"/>
        <end position="51"/>
    </location>
</feature>
<evidence type="ECO:0000256" key="6">
    <source>
        <dbReference type="ARBA" id="ARBA00023136"/>
    </source>
</evidence>
<feature type="transmembrane region" description="Helical" evidence="10">
    <location>
        <begin position="259"/>
        <end position="281"/>
    </location>
</feature>
<keyword evidence="7 9" id="KW-0675">Receptor</keyword>
<feature type="transmembrane region" description="Helical" evidence="10">
    <location>
        <begin position="63"/>
        <end position="86"/>
    </location>
</feature>
<feature type="transmembrane region" description="Helical" evidence="10">
    <location>
        <begin position="98"/>
        <end position="119"/>
    </location>
</feature>
<dbReference type="PRINTS" id="PR00657">
    <property type="entry name" value="CCCHEMOKINER"/>
</dbReference>
<feature type="domain" description="G-protein coupled receptors family 1 profile" evidence="11">
    <location>
        <begin position="42"/>
        <end position="279"/>
    </location>
</feature>
<keyword evidence="2" id="KW-1003">Cell membrane</keyword>
<organism evidence="12 13">
    <name type="scientific">Xenoophorus captivus</name>
    <dbReference type="NCBI Taxonomy" id="1517983"/>
    <lineage>
        <taxon>Eukaryota</taxon>
        <taxon>Metazoa</taxon>
        <taxon>Chordata</taxon>
        <taxon>Craniata</taxon>
        <taxon>Vertebrata</taxon>
        <taxon>Euteleostomi</taxon>
        <taxon>Actinopterygii</taxon>
        <taxon>Neopterygii</taxon>
        <taxon>Teleostei</taxon>
        <taxon>Neoteleostei</taxon>
        <taxon>Acanthomorphata</taxon>
        <taxon>Ovalentaria</taxon>
        <taxon>Atherinomorphae</taxon>
        <taxon>Cyprinodontiformes</taxon>
        <taxon>Goodeidae</taxon>
        <taxon>Xenoophorus</taxon>
    </lineage>
</organism>
<evidence type="ECO:0000256" key="10">
    <source>
        <dbReference type="SAM" id="Phobius"/>
    </source>
</evidence>
<proteinExistence type="inferred from homology"/>
<comment type="caution">
    <text evidence="12">The sequence shown here is derived from an EMBL/GenBank/DDBJ whole genome shotgun (WGS) entry which is preliminary data.</text>
</comment>
<dbReference type="Gene3D" id="1.20.1070.10">
    <property type="entry name" value="Rhodopsin 7-helix transmembrane proteins"/>
    <property type="match status" value="1"/>
</dbReference>
<dbReference type="PANTHER" id="PTHR10489:SF730">
    <property type="entry name" value="CHEMOKINE XC RECEPTOR 1"/>
    <property type="match status" value="1"/>
</dbReference>
<evidence type="ECO:0000313" key="12">
    <source>
        <dbReference type="EMBL" id="MEQ2213967.1"/>
    </source>
</evidence>
<dbReference type="PROSITE" id="PS00237">
    <property type="entry name" value="G_PROTEIN_RECEP_F1_1"/>
    <property type="match status" value="1"/>
</dbReference>
<keyword evidence="6 10" id="KW-0472">Membrane</keyword>
<accession>A0ABV0S340</accession>
<comment type="similarity">
    <text evidence="9">Belongs to the G-protein coupled receptor 1 family.</text>
</comment>
<keyword evidence="8 9" id="KW-0807">Transducer</keyword>
<dbReference type="InterPro" id="IPR017452">
    <property type="entry name" value="GPCR_Rhodpsn_7TM"/>
</dbReference>
<evidence type="ECO:0000256" key="1">
    <source>
        <dbReference type="ARBA" id="ARBA00004651"/>
    </source>
</evidence>
<protein>
    <recommendedName>
        <fullName evidence="11">G-protein coupled receptors family 1 profile domain-containing protein</fullName>
    </recommendedName>
</protein>
<feature type="transmembrane region" description="Helical" evidence="10">
    <location>
        <begin position="140"/>
        <end position="161"/>
    </location>
</feature>
<dbReference type="Proteomes" id="UP001434883">
    <property type="component" value="Unassembled WGS sequence"/>
</dbReference>